<comment type="caution">
    <text evidence="1">The sequence shown here is derived from an EMBL/GenBank/DDBJ whole genome shotgun (WGS) entry which is preliminary data.</text>
</comment>
<reference evidence="1 2" key="1">
    <citation type="submission" date="2018-04" db="EMBL/GenBank/DDBJ databases">
        <title>Micromonosporas from Atacama Desert.</title>
        <authorList>
            <person name="Carro L."/>
            <person name="Klenk H.-P."/>
            <person name="Goodfellow M."/>
        </authorList>
    </citation>
    <scope>NUCLEOTIDE SEQUENCE [LARGE SCALE GENOMIC DNA]</scope>
    <source>
        <strain evidence="1 2">LB19</strain>
    </source>
</reference>
<dbReference type="AlphaFoldDB" id="A0A3N9Y7G7"/>
<evidence type="ECO:0000313" key="1">
    <source>
        <dbReference type="EMBL" id="RQX15357.1"/>
    </source>
</evidence>
<proteinExistence type="predicted"/>
<accession>A0A3N9Y7G7</accession>
<gene>
    <name evidence="1" type="ORF">DDE19_19760</name>
</gene>
<sequence length="60" mass="6565">MVLVVVATVNVMGVGGADARLTGQLGWWRALDGGVITRDFSLRHALPNGYESWSHARRDE</sequence>
<dbReference type="EMBL" id="QDGB01000280">
    <property type="protein sequence ID" value="RQX15357.1"/>
    <property type="molecule type" value="Genomic_DNA"/>
</dbReference>
<name>A0A3N9Y7G7_9ACTN</name>
<dbReference type="Proteomes" id="UP000278981">
    <property type="component" value="Unassembled WGS sequence"/>
</dbReference>
<organism evidence="1 2">
    <name type="scientific">Micromonospora ureilytica</name>
    <dbReference type="NCBI Taxonomy" id="709868"/>
    <lineage>
        <taxon>Bacteria</taxon>
        <taxon>Bacillati</taxon>
        <taxon>Actinomycetota</taxon>
        <taxon>Actinomycetes</taxon>
        <taxon>Micromonosporales</taxon>
        <taxon>Micromonosporaceae</taxon>
        <taxon>Micromonospora</taxon>
    </lineage>
</organism>
<protein>
    <submittedName>
        <fullName evidence="1">Uncharacterized protein</fullName>
    </submittedName>
</protein>
<evidence type="ECO:0000313" key="2">
    <source>
        <dbReference type="Proteomes" id="UP000278981"/>
    </source>
</evidence>